<sequence>MDLVGKSLQFKHAKQEVGGKTESENSKPGSRCVVKAIHVDPNPVLGWFLKTVPAEKWTAQIHNFCHNSWLECQQLTDTWQGQGDHEGPEKANPHGKQEMLNVFEAFLISVTVIPVSVHRPFPLLMSPPDSSDVARKGIEPHITAGVSGHRGAACKKTCTDVLLQVVILSPQPSVQPAVEPSPHAIVVDMNTLNSRNLLSGKEEWAEPAHWLRWCFILGDAECSDIVSLEIHTADSICNELLKI</sequence>
<dbReference type="Proteomes" id="UP000296049">
    <property type="component" value="Unassembled WGS sequence"/>
</dbReference>
<dbReference type="EMBL" id="KB742680">
    <property type="protein sequence ID" value="EOB05589.1"/>
    <property type="molecule type" value="Genomic_DNA"/>
</dbReference>
<dbReference type="AlphaFoldDB" id="R0LIS1"/>
<proteinExistence type="predicted"/>
<name>R0LIS1_ANAPL</name>
<reference evidence="2" key="1">
    <citation type="journal article" date="2013" name="Nat. Genet.">
        <title>The duck genome and transcriptome provide insight into an avian influenza virus reservoir species.</title>
        <authorList>
            <person name="Huang Y."/>
            <person name="Li Y."/>
            <person name="Burt D.W."/>
            <person name="Chen H."/>
            <person name="Zhang Y."/>
            <person name="Qian W."/>
            <person name="Kim H."/>
            <person name="Gan S."/>
            <person name="Zhao Y."/>
            <person name="Li J."/>
            <person name="Yi K."/>
            <person name="Feng H."/>
            <person name="Zhu P."/>
            <person name="Li B."/>
            <person name="Liu Q."/>
            <person name="Fairley S."/>
            <person name="Magor K.E."/>
            <person name="Du Z."/>
            <person name="Hu X."/>
            <person name="Goodman L."/>
            <person name="Tafer H."/>
            <person name="Vignal A."/>
            <person name="Lee T."/>
            <person name="Kim K.W."/>
            <person name="Sheng Z."/>
            <person name="An Y."/>
            <person name="Searle S."/>
            <person name="Herrero J."/>
            <person name="Groenen M.A."/>
            <person name="Crooijmans R.P."/>
            <person name="Faraut T."/>
            <person name="Cai Q."/>
            <person name="Webster R.G."/>
            <person name="Aldridge J.R."/>
            <person name="Warren W.C."/>
            <person name="Bartschat S."/>
            <person name="Kehr S."/>
            <person name="Marz M."/>
            <person name="Stadler P.F."/>
            <person name="Smith J."/>
            <person name="Kraus R.H."/>
            <person name="Zhao Y."/>
            <person name="Ren L."/>
            <person name="Fei J."/>
            <person name="Morisson M."/>
            <person name="Kaiser P."/>
            <person name="Griffin D.K."/>
            <person name="Rao M."/>
            <person name="Pitel F."/>
            <person name="Wang J."/>
            <person name="Li N."/>
        </authorList>
    </citation>
    <scope>NUCLEOTIDE SEQUENCE [LARGE SCALE GENOMIC DNA]</scope>
</reference>
<protein>
    <submittedName>
        <fullName evidence="1">Uncharacterized protein</fullName>
    </submittedName>
</protein>
<evidence type="ECO:0000313" key="1">
    <source>
        <dbReference type="EMBL" id="EOB05589.1"/>
    </source>
</evidence>
<accession>R0LIS1</accession>
<gene>
    <name evidence="1" type="ORF">Anapl_06936</name>
</gene>
<keyword evidence="2" id="KW-1185">Reference proteome</keyword>
<evidence type="ECO:0000313" key="2">
    <source>
        <dbReference type="Proteomes" id="UP000296049"/>
    </source>
</evidence>
<organism evidence="1 2">
    <name type="scientific">Anas platyrhynchos</name>
    <name type="common">Mallard</name>
    <name type="synonym">Anas boschas</name>
    <dbReference type="NCBI Taxonomy" id="8839"/>
    <lineage>
        <taxon>Eukaryota</taxon>
        <taxon>Metazoa</taxon>
        <taxon>Chordata</taxon>
        <taxon>Craniata</taxon>
        <taxon>Vertebrata</taxon>
        <taxon>Euteleostomi</taxon>
        <taxon>Archelosauria</taxon>
        <taxon>Archosauria</taxon>
        <taxon>Dinosauria</taxon>
        <taxon>Saurischia</taxon>
        <taxon>Theropoda</taxon>
        <taxon>Coelurosauria</taxon>
        <taxon>Aves</taxon>
        <taxon>Neognathae</taxon>
        <taxon>Galloanserae</taxon>
        <taxon>Anseriformes</taxon>
        <taxon>Anatidae</taxon>
        <taxon>Anatinae</taxon>
        <taxon>Anas</taxon>
    </lineage>
</organism>